<dbReference type="SMART" id="SM00278">
    <property type="entry name" value="HhH1"/>
    <property type="match status" value="2"/>
</dbReference>
<dbReference type="Proteomes" id="UP000282654">
    <property type="component" value="Unassembled WGS sequence"/>
</dbReference>
<dbReference type="PANTHER" id="PTHR21180:SF32">
    <property type="entry name" value="ENDONUCLEASE_EXONUCLEASE_PHOSPHATASE FAMILY DOMAIN-CONTAINING PROTEIN 1"/>
    <property type="match status" value="1"/>
</dbReference>
<organism evidence="2 3">
    <name type="scientific">Thermodesulfitimonas autotrophica</name>
    <dbReference type="NCBI Taxonomy" id="1894989"/>
    <lineage>
        <taxon>Bacteria</taxon>
        <taxon>Bacillati</taxon>
        <taxon>Bacillota</taxon>
        <taxon>Clostridia</taxon>
        <taxon>Thermoanaerobacterales</taxon>
        <taxon>Thermoanaerobacteraceae</taxon>
        <taxon>Thermodesulfitimonas</taxon>
    </lineage>
</organism>
<gene>
    <name evidence="2" type="ORF">EDD75_1913</name>
</gene>
<feature type="domain" description="Helix-hairpin-helix DNA-binding motif class 1" evidence="1">
    <location>
        <begin position="145"/>
        <end position="164"/>
    </location>
</feature>
<proteinExistence type="predicted"/>
<dbReference type="Gene3D" id="1.10.150.320">
    <property type="entry name" value="Photosystem II 12 kDa extrinsic protein"/>
    <property type="match status" value="1"/>
</dbReference>
<dbReference type="InterPro" id="IPR004509">
    <property type="entry name" value="Competence_ComEA_HhH"/>
</dbReference>
<dbReference type="RefSeq" id="WP_123931409.1">
    <property type="nucleotide sequence ID" value="NZ_RKRE01000003.1"/>
</dbReference>
<dbReference type="GO" id="GO:0015627">
    <property type="term" value="C:type II protein secretion system complex"/>
    <property type="evidence" value="ECO:0007669"/>
    <property type="project" value="TreeGrafter"/>
</dbReference>
<dbReference type="PANTHER" id="PTHR21180">
    <property type="entry name" value="ENDONUCLEASE/EXONUCLEASE/PHOSPHATASE FAMILY DOMAIN-CONTAINING PROTEIN 1"/>
    <property type="match status" value="1"/>
</dbReference>
<dbReference type="OrthoDB" id="9790239at2"/>
<dbReference type="InterPro" id="IPR010994">
    <property type="entry name" value="RuvA_2-like"/>
</dbReference>
<comment type="caution">
    <text evidence="2">The sequence shown here is derived from an EMBL/GenBank/DDBJ whole genome shotgun (WGS) entry which is preliminary data.</text>
</comment>
<dbReference type="GO" id="GO:0006281">
    <property type="term" value="P:DNA repair"/>
    <property type="evidence" value="ECO:0007669"/>
    <property type="project" value="InterPro"/>
</dbReference>
<dbReference type="AlphaFoldDB" id="A0A3N5B1X0"/>
<dbReference type="GO" id="GO:0003677">
    <property type="term" value="F:DNA binding"/>
    <property type="evidence" value="ECO:0007669"/>
    <property type="project" value="InterPro"/>
</dbReference>
<dbReference type="NCBIfam" id="TIGR00426">
    <property type="entry name" value="competence protein ComEA helix-hairpin-helix repeat region"/>
    <property type="match status" value="1"/>
</dbReference>
<reference evidence="2 3" key="1">
    <citation type="submission" date="2018-11" db="EMBL/GenBank/DDBJ databases">
        <title>Genomic Encyclopedia of Type Strains, Phase IV (KMG-IV): sequencing the most valuable type-strain genomes for metagenomic binning, comparative biology and taxonomic classification.</title>
        <authorList>
            <person name="Goeker M."/>
        </authorList>
    </citation>
    <scope>NUCLEOTIDE SEQUENCE [LARGE SCALE GENOMIC DNA]</scope>
    <source>
        <strain evidence="2 3">DSM 102936</strain>
    </source>
</reference>
<sequence>MEFGRREQLILLLLAVAVAFGFGAKYALNRQRVVEGPAVVTEKPAAIYVHVAGAVYHAGVYRLTQGSRVLDAVRRAVPRPDADVDALNLAQPLEDGQKVVVPARLSAQGQLPAGAGNPFAAPVAQDGSSSGATGGRLNINTADAAALETLPGVGPALAQRIVAYREAHGPFTAVEDLLNVPGIGEKKLAQLREHVTIH</sequence>
<accession>A0A3N5B1X0</accession>
<dbReference type="SUPFAM" id="SSF47781">
    <property type="entry name" value="RuvA domain 2-like"/>
    <property type="match status" value="1"/>
</dbReference>
<dbReference type="Pfam" id="PF12836">
    <property type="entry name" value="HHH_3"/>
    <property type="match status" value="1"/>
</dbReference>
<evidence type="ECO:0000313" key="3">
    <source>
        <dbReference type="Proteomes" id="UP000282654"/>
    </source>
</evidence>
<dbReference type="InterPro" id="IPR003583">
    <property type="entry name" value="Hlx-hairpin-Hlx_DNA-bd_motif"/>
</dbReference>
<feature type="domain" description="Helix-hairpin-helix DNA-binding motif class 1" evidence="1">
    <location>
        <begin position="175"/>
        <end position="194"/>
    </location>
</feature>
<keyword evidence="3" id="KW-1185">Reference proteome</keyword>
<evidence type="ECO:0000313" key="2">
    <source>
        <dbReference type="EMBL" id="RPF42802.1"/>
    </source>
</evidence>
<name>A0A3N5B1X0_9THEO</name>
<evidence type="ECO:0000259" key="1">
    <source>
        <dbReference type="SMART" id="SM00278"/>
    </source>
</evidence>
<dbReference type="InterPro" id="IPR051675">
    <property type="entry name" value="Endo/Exo/Phosphatase_dom_1"/>
</dbReference>
<dbReference type="EMBL" id="RKRE01000003">
    <property type="protein sequence ID" value="RPF42802.1"/>
    <property type="molecule type" value="Genomic_DNA"/>
</dbReference>
<dbReference type="GO" id="GO:0015628">
    <property type="term" value="P:protein secretion by the type II secretion system"/>
    <property type="evidence" value="ECO:0007669"/>
    <property type="project" value="TreeGrafter"/>
</dbReference>
<protein>
    <submittedName>
        <fullName evidence="2">Competence protein ComEA</fullName>
    </submittedName>
</protein>